<name>A0A1I8GIJ3_9PLAT</name>
<sequence length="182" mass="19936">MEPGFCCRNITNFESNCYTTGSVHRNLTAELAAMSADSGVMRLASFSSSAALQNFVTESQRTRVGSGLNTRSKEPLNLAHWLRIGLFYEHRTKKVFYLNCGAEDCKMAEFEDADKLYHAVETTNSFVSCGSLRAVNVGAGASGSDQLPGCGRKQMRRLEPTCAELDACGCPAGCERRTDRRN</sequence>
<reference evidence="2" key="1">
    <citation type="submission" date="2016-11" db="UniProtKB">
        <authorList>
            <consortium name="WormBaseParasite"/>
        </authorList>
    </citation>
    <scope>IDENTIFICATION</scope>
</reference>
<accession>A0A1I8GIJ3</accession>
<dbReference type="AlphaFoldDB" id="A0A1I8GIJ3"/>
<evidence type="ECO:0000313" key="2">
    <source>
        <dbReference type="WBParaSite" id="maker-uti_cns_0002139-snap-gene-0.1-mRNA-1"/>
    </source>
</evidence>
<dbReference type="Proteomes" id="UP000095280">
    <property type="component" value="Unplaced"/>
</dbReference>
<proteinExistence type="predicted"/>
<protein>
    <submittedName>
        <fullName evidence="2">LAM_G_DOMAIN domain-containing protein</fullName>
    </submittedName>
</protein>
<organism evidence="1 2">
    <name type="scientific">Macrostomum lignano</name>
    <dbReference type="NCBI Taxonomy" id="282301"/>
    <lineage>
        <taxon>Eukaryota</taxon>
        <taxon>Metazoa</taxon>
        <taxon>Spiralia</taxon>
        <taxon>Lophotrochozoa</taxon>
        <taxon>Platyhelminthes</taxon>
        <taxon>Rhabditophora</taxon>
        <taxon>Macrostomorpha</taxon>
        <taxon>Macrostomida</taxon>
        <taxon>Macrostomidae</taxon>
        <taxon>Macrostomum</taxon>
    </lineage>
</organism>
<evidence type="ECO:0000313" key="1">
    <source>
        <dbReference type="Proteomes" id="UP000095280"/>
    </source>
</evidence>
<keyword evidence="1" id="KW-1185">Reference proteome</keyword>
<dbReference type="WBParaSite" id="maker-uti_cns_0002139-snap-gene-0.1-mRNA-1">
    <property type="protein sequence ID" value="maker-uti_cns_0002139-snap-gene-0.1-mRNA-1"/>
    <property type="gene ID" value="maker-uti_cns_0002139-snap-gene-0.1"/>
</dbReference>